<gene>
    <name evidence="3" type="primary">LOC100906177</name>
</gene>
<dbReference type="Pfam" id="PF05918">
    <property type="entry name" value="API5"/>
    <property type="match status" value="1"/>
</dbReference>
<dbReference type="RefSeq" id="XP_003747965.2">
    <property type="nucleotide sequence ID" value="XM_003747917.2"/>
</dbReference>
<name>A0AAJ6QYG5_9ACAR</name>
<dbReference type="Proteomes" id="UP000694867">
    <property type="component" value="Unplaced"/>
</dbReference>
<keyword evidence="2" id="KW-1185">Reference proteome</keyword>
<dbReference type="KEGG" id="goe:100906177"/>
<keyword evidence="1" id="KW-0053">Apoptosis</keyword>
<reference evidence="3" key="1">
    <citation type="submission" date="2025-08" db="UniProtKB">
        <authorList>
            <consortium name="RefSeq"/>
        </authorList>
    </citation>
    <scope>IDENTIFICATION</scope>
</reference>
<dbReference type="GO" id="GO:0003723">
    <property type="term" value="F:RNA binding"/>
    <property type="evidence" value="ECO:0007669"/>
    <property type="project" value="TreeGrafter"/>
</dbReference>
<dbReference type="GO" id="GO:0043066">
    <property type="term" value="P:negative regulation of apoptotic process"/>
    <property type="evidence" value="ECO:0007669"/>
    <property type="project" value="TreeGrafter"/>
</dbReference>
<dbReference type="AlphaFoldDB" id="A0AAJ6QYG5"/>
<evidence type="ECO:0000313" key="2">
    <source>
        <dbReference type="Proteomes" id="UP000694867"/>
    </source>
</evidence>
<organism evidence="2 3">
    <name type="scientific">Galendromus occidentalis</name>
    <name type="common">western predatory mite</name>
    <dbReference type="NCBI Taxonomy" id="34638"/>
    <lineage>
        <taxon>Eukaryota</taxon>
        <taxon>Metazoa</taxon>
        <taxon>Ecdysozoa</taxon>
        <taxon>Arthropoda</taxon>
        <taxon>Chelicerata</taxon>
        <taxon>Arachnida</taxon>
        <taxon>Acari</taxon>
        <taxon>Parasitiformes</taxon>
        <taxon>Mesostigmata</taxon>
        <taxon>Gamasina</taxon>
        <taxon>Phytoseioidea</taxon>
        <taxon>Phytoseiidae</taxon>
        <taxon>Typhlodrominae</taxon>
        <taxon>Galendromus</taxon>
    </lineage>
</organism>
<dbReference type="GO" id="GO:0005634">
    <property type="term" value="C:nucleus"/>
    <property type="evidence" value="ECO:0007669"/>
    <property type="project" value="TreeGrafter"/>
</dbReference>
<evidence type="ECO:0000256" key="1">
    <source>
        <dbReference type="ARBA" id="ARBA00022703"/>
    </source>
</evidence>
<accession>A0AAJ6QYG5</accession>
<proteinExistence type="predicted"/>
<dbReference type="GO" id="GO:0006915">
    <property type="term" value="P:apoptotic process"/>
    <property type="evidence" value="ECO:0007669"/>
    <property type="project" value="UniProtKB-KW"/>
</dbReference>
<sequence>MSSGDNGSRESRSTRNIVAVFEENRDQATRISEKKVASAENRPAKKANFIRKYAPDYLAFGKKRCYWAFCGGTTNTSLLHKKLVSRPQLICAVILRVAYASKRFSIFLISPLMRGITSVLKRSPAMTIEGVFDDMKTSSINDASNAFVLFLCKKLQGLSLEVDVQEIILRKSAEVCTRINDGAFIGLIQFVSGFKFAQTPACKQSVLKMIAEKLDIPGNPPFTTGYSCRLSTIMPLAKPFFSPSTPSQQYVAYVIESFLPELNVERPKDLEILTLLRDMSEQYGEPKEEIAKRQTESALQRLLACIENLIPAVPSEWNQKGGADLTRCPLAHLRELFETFTTIAQKARPTFVDNEEFLQSKLQKLRYLKQGLESESRELERLVCHGKNVNQEKRTKKRLLSQLVNLVDLWFRNPPSFEPSRGSQIVVDEAPVSDHDYFVRRSFLISYIPNYFIDAL</sequence>
<dbReference type="InterPro" id="IPR008383">
    <property type="entry name" value="API5"/>
</dbReference>
<protein>
    <submittedName>
        <fullName evidence="3">Uncharacterized protein LOC100906177</fullName>
    </submittedName>
</protein>
<dbReference type="PANTHER" id="PTHR12758">
    <property type="entry name" value="APOPTOSIS INHIBITOR 5-RELATED"/>
    <property type="match status" value="1"/>
</dbReference>
<dbReference type="PANTHER" id="PTHR12758:SF19">
    <property type="entry name" value="APOPTOSIS INHIBITOR 5"/>
    <property type="match status" value="1"/>
</dbReference>
<evidence type="ECO:0000313" key="3">
    <source>
        <dbReference type="RefSeq" id="XP_003747965.2"/>
    </source>
</evidence>
<dbReference type="GeneID" id="100906177"/>